<organism evidence="2 3">
    <name type="scientific">Drosophila ananassae</name>
    <name type="common">Fruit fly</name>
    <dbReference type="NCBI Taxonomy" id="7217"/>
    <lineage>
        <taxon>Eukaryota</taxon>
        <taxon>Metazoa</taxon>
        <taxon>Ecdysozoa</taxon>
        <taxon>Arthropoda</taxon>
        <taxon>Hexapoda</taxon>
        <taxon>Insecta</taxon>
        <taxon>Pterygota</taxon>
        <taxon>Neoptera</taxon>
        <taxon>Endopterygota</taxon>
        <taxon>Diptera</taxon>
        <taxon>Brachycera</taxon>
        <taxon>Muscomorpha</taxon>
        <taxon>Ephydroidea</taxon>
        <taxon>Drosophilidae</taxon>
        <taxon>Drosophila</taxon>
        <taxon>Sophophora</taxon>
    </lineage>
</organism>
<protein>
    <submittedName>
        <fullName evidence="2">Uncharacterized protein</fullName>
    </submittedName>
</protein>
<dbReference type="PhylomeDB" id="B3MDT5"/>
<dbReference type="InParanoid" id="B3MDT5"/>
<gene>
    <name evidence="2" type="primary">Dana\GF12974</name>
    <name evidence="2" type="synonym">dana_GLEANR_12991</name>
    <name evidence="2" type="ORF">GF12974</name>
</gene>
<dbReference type="STRING" id="7217.B3MDT5"/>
<keyword evidence="1" id="KW-0472">Membrane</keyword>
<keyword evidence="1" id="KW-1133">Transmembrane helix</keyword>
<dbReference type="GeneID" id="6495818"/>
<dbReference type="Proteomes" id="UP000007801">
    <property type="component" value="Unassembled WGS sequence"/>
</dbReference>
<dbReference type="HOGENOM" id="CLU_2225887_0_0_1"/>
<name>B3MDT5_DROAN</name>
<dbReference type="AlphaFoldDB" id="B3MDT5"/>
<dbReference type="OMA" id="WLIEESL"/>
<evidence type="ECO:0000256" key="1">
    <source>
        <dbReference type="SAM" id="Phobius"/>
    </source>
</evidence>
<evidence type="ECO:0000313" key="2">
    <source>
        <dbReference type="EMBL" id="EDV36470.1"/>
    </source>
</evidence>
<keyword evidence="3" id="KW-1185">Reference proteome</keyword>
<feature type="transmembrane region" description="Helical" evidence="1">
    <location>
        <begin position="38"/>
        <end position="62"/>
    </location>
</feature>
<dbReference type="EMBL" id="CH902619">
    <property type="protein sequence ID" value="EDV36470.1"/>
    <property type="molecule type" value="Genomic_DNA"/>
</dbReference>
<accession>B3MDT5</accession>
<proteinExistence type="predicted"/>
<sequence length="106" mass="12130">MFTLLYGILQTISAAIYTLVATVWHIQQALTNLMMATFLFALGLVCHPIMVIPMLLGGYYVLRNFYFHRAKIQRGDDTTDTLSRTPRLRSFRNIGNISSRSEDNEN</sequence>
<reference evidence="2 3" key="1">
    <citation type="journal article" date="2007" name="Nature">
        <title>Evolution of genes and genomes on the Drosophila phylogeny.</title>
        <authorList>
            <consortium name="Drosophila 12 Genomes Consortium"/>
            <person name="Clark A.G."/>
            <person name="Eisen M.B."/>
            <person name="Smith D.R."/>
            <person name="Bergman C.M."/>
            <person name="Oliver B."/>
            <person name="Markow T.A."/>
            <person name="Kaufman T.C."/>
            <person name="Kellis M."/>
            <person name="Gelbart W."/>
            <person name="Iyer V.N."/>
            <person name="Pollard D.A."/>
            <person name="Sackton T.B."/>
            <person name="Larracuente A.M."/>
            <person name="Singh N.D."/>
            <person name="Abad J.P."/>
            <person name="Abt D.N."/>
            <person name="Adryan B."/>
            <person name="Aguade M."/>
            <person name="Akashi H."/>
            <person name="Anderson W.W."/>
            <person name="Aquadro C.F."/>
            <person name="Ardell D.H."/>
            <person name="Arguello R."/>
            <person name="Artieri C.G."/>
            <person name="Barbash D.A."/>
            <person name="Barker D."/>
            <person name="Barsanti P."/>
            <person name="Batterham P."/>
            <person name="Batzoglou S."/>
            <person name="Begun D."/>
            <person name="Bhutkar A."/>
            <person name="Blanco E."/>
            <person name="Bosak S.A."/>
            <person name="Bradley R.K."/>
            <person name="Brand A.D."/>
            <person name="Brent M.R."/>
            <person name="Brooks A.N."/>
            <person name="Brown R.H."/>
            <person name="Butlin R.K."/>
            <person name="Caggese C."/>
            <person name="Calvi B.R."/>
            <person name="Bernardo de Carvalho A."/>
            <person name="Caspi A."/>
            <person name="Castrezana S."/>
            <person name="Celniker S.E."/>
            <person name="Chang J.L."/>
            <person name="Chapple C."/>
            <person name="Chatterji S."/>
            <person name="Chinwalla A."/>
            <person name="Civetta A."/>
            <person name="Clifton S.W."/>
            <person name="Comeron J.M."/>
            <person name="Costello J.C."/>
            <person name="Coyne J.A."/>
            <person name="Daub J."/>
            <person name="David R.G."/>
            <person name="Delcher A.L."/>
            <person name="Delehaunty K."/>
            <person name="Do C.B."/>
            <person name="Ebling H."/>
            <person name="Edwards K."/>
            <person name="Eickbush T."/>
            <person name="Evans J.D."/>
            <person name="Filipski A."/>
            <person name="Findeiss S."/>
            <person name="Freyhult E."/>
            <person name="Fulton L."/>
            <person name="Fulton R."/>
            <person name="Garcia A.C."/>
            <person name="Gardiner A."/>
            <person name="Garfield D.A."/>
            <person name="Garvin B.E."/>
            <person name="Gibson G."/>
            <person name="Gilbert D."/>
            <person name="Gnerre S."/>
            <person name="Godfrey J."/>
            <person name="Good R."/>
            <person name="Gotea V."/>
            <person name="Gravely B."/>
            <person name="Greenberg A.J."/>
            <person name="Griffiths-Jones S."/>
            <person name="Gross S."/>
            <person name="Guigo R."/>
            <person name="Gustafson E.A."/>
            <person name="Haerty W."/>
            <person name="Hahn M.W."/>
            <person name="Halligan D.L."/>
            <person name="Halpern A.L."/>
            <person name="Halter G.M."/>
            <person name="Han M.V."/>
            <person name="Heger A."/>
            <person name="Hillier L."/>
            <person name="Hinrichs A.S."/>
            <person name="Holmes I."/>
            <person name="Hoskins R.A."/>
            <person name="Hubisz M.J."/>
            <person name="Hultmark D."/>
            <person name="Huntley M.A."/>
            <person name="Jaffe D.B."/>
            <person name="Jagadeeshan S."/>
            <person name="Jeck W.R."/>
            <person name="Johnson J."/>
            <person name="Jones C.D."/>
            <person name="Jordan W.C."/>
            <person name="Karpen G.H."/>
            <person name="Kataoka E."/>
            <person name="Keightley P.D."/>
            <person name="Kheradpour P."/>
            <person name="Kirkness E.F."/>
            <person name="Koerich L.B."/>
            <person name="Kristiansen K."/>
            <person name="Kudrna D."/>
            <person name="Kulathinal R.J."/>
            <person name="Kumar S."/>
            <person name="Kwok R."/>
            <person name="Lander E."/>
            <person name="Langley C.H."/>
            <person name="Lapoint R."/>
            <person name="Lazzaro B.P."/>
            <person name="Lee S.J."/>
            <person name="Levesque L."/>
            <person name="Li R."/>
            <person name="Lin C.F."/>
            <person name="Lin M.F."/>
            <person name="Lindblad-Toh K."/>
            <person name="Llopart A."/>
            <person name="Long M."/>
            <person name="Low L."/>
            <person name="Lozovsky E."/>
            <person name="Lu J."/>
            <person name="Luo M."/>
            <person name="Machado C.A."/>
            <person name="Makalowski W."/>
            <person name="Marzo M."/>
            <person name="Matsuda M."/>
            <person name="Matzkin L."/>
            <person name="McAllister B."/>
            <person name="McBride C.S."/>
            <person name="McKernan B."/>
            <person name="McKernan K."/>
            <person name="Mendez-Lago M."/>
            <person name="Minx P."/>
            <person name="Mollenhauer M.U."/>
            <person name="Montooth K."/>
            <person name="Mount S.M."/>
            <person name="Mu X."/>
            <person name="Myers E."/>
            <person name="Negre B."/>
            <person name="Newfeld S."/>
            <person name="Nielsen R."/>
            <person name="Noor M.A."/>
            <person name="O'Grady P."/>
            <person name="Pachter L."/>
            <person name="Papaceit M."/>
            <person name="Parisi M.J."/>
            <person name="Parisi M."/>
            <person name="Parts L."/>
            <person name="Pedersen J.S."/>
            <person name="Pesole G."/>
            <person name="Phillippy A.M."/>
            <person name="Ponting C.P."/>
            <person name="Pop M."/>
            <person name="Porcelli D."/>
            <person name="Powell J.R."/>
            <person name="Prohaska S."/>
            <person name="Pruitt K."/>
            <person name="Puig M."/>
            <person name="Quesneville H."/>
            <person name="Ram K.R."/>
            <person name="Rand D."/>
            <person name="Rasmussen M.D."/>
            <person name="Reed L.K."/>
            <person name="Reenan R."/>
            <person name="Reily A."/>
            <person name="Remington K.A."/>
            <person name="Rieger T.T."/>
            <person name="Ritchie M.G."/>
            <person name="Robin C."/>
            <person name="Rogers Y.H."/>
            <person name="Rohde C."/>
            <person name="Rozas J."/>
            <person name="Rubenfield M.J."/>
            <person name="Ruiz A."/>
            <person name="Russo S."/>
            <person name="Salzberg S.L."/>
            <person name="Sanchez-Gracia A."/>
            <person name="Saranga D.J."/>
            <person name="Sato H."/>
            <person name="Schaeffer S.W."/>
            <person name="Schatz M.C."/>
            <person name="Schlenke T."/>
            <person name="Schwartz R."/>
            <person name="Segarra C."/>
            <person name="Singh R.S."/>
            <person name="Sirot L."/>
            <person name="Sirota M."/>
            <person name="Sisneros N.B."/>
            <person name="Smith C.D."/>
            <person name="Smith T.F."/>
            <person name="Spieth J."/>
            <person name="Stage D.E."/>
            <person name="Stark A."/>
            <person name="Stephan W."/>
            <person name="Strausberg R.L."/>
            <person name="Strempel S."/>
            <person name="Sturgill D."/>
            <person name="Sutton G."/>
            <person name="Sutton G.G."/>
            <person name="Tao W."/>
            <person name="Teichmann S."/>
            <person name="Tobari Y.N."/>
            <person name="Tomimura Y."/>
            <person name="Tsolas J.M."/>
            <person name="Valente V.L."/>
            <person name="Venter E."/>
            <person name="Venter J.C."/>
            <person name="Vicario S."/>
            <person name="Vieira F.G."/>
            <person name="Vilella A.J."/>
            <person name="Villasante A."/>
            <person name="Walenz B."/>
            <person name="Wang J."/>
            <person name="Wasserman M."/>
            <person name="Watts T."/>
            <person name="Wilson D."/>
            <person name="Wilson R.K."/>
            <person name="Wing R.A."/>
            <person name="Wolfner M.F."/>
            <person name="Wong A."/>
            <person name="Wong G.K."/>
            <person name="Wu C.I."/>
            <person name="Wu G."/>
            <person name="Yamamoto D."/>
            <person name="Yang H.P."/>
            <person name="Yang S.P."/>
            <person name="Yorke J.A."/>
            <person name="Yoshida K."/>
            <person name="Zdobnov E."/>
            <person name="Zhang P."/>
            <person name="Zhang Y."/>
            <person name="Zimin A.V."/>
            <person name="Baldwin J."/>
            <person name="Abdouelleil A."/>
            <person name="Abdulkadir J."/>
            <person name="Abebe A."/>
            <person name="Abera B."/>
            <person name="Abreu J."/>
            <person name="Acer S.C."/>
            <person name="Aftuck L."/>
            <person name="Alexander A."/>
            <person name="An P."/>
            <person name="Anderson E."/>
            <person name="Anderson S."/>
            <person name="Arachi H."/>
            <person name="Azer M."/>
            <person name="Bachantsang P."/>
            <person name="Barry A."/>
            <person name="Bayul T."/>
            <person name="Berlin A."/>
            <person name="Bessette D."/>
            <person name="Bloom T."/>
            <person name="Blye J."/>
            <person name="Boguslavskiy L."/>
            <person name="Bonnet C."/>
            <person name="Boukhgalter B."/>
            <person name="Bourzgui I."/>
            <person name="Brown A."/>
            <person name="Cahill P."/>
            <person name="Channer S."/>
            <person name="Cheshatsang Y."/>
            <person name="Chuda L."/>
            <person name="Citroen M."/>
            <person name="Collymore A."/>
            <person name="Cooke P."/>
            <person name="Costello M."/>
            <person name="D'Aco K."/>
            <person name="Daza R."/>
            <person name="De Haan G."/>
            <person name="DeGray S."/>
            <person name="DeMaso C."/>
            <person name="Dhargay N."/>
            <person name="Dooley K."/>
            <person name="Dooley E."/>
            <person name="Doricent M."/>
            <person name="Dorje P."/>
            <person name="Dorjee K."/>
            <person name="Dupes A."/>
            <person name="Elong R."/>
            <person name="Falk J."/>
            <person name="Farina A."/>
            <person name="Faro S."/>
            <person name="Ferguson D."/>
            <person name="Fisher S."/>
            <person name="Foley C.D."/>
            <person name="Franke A."/>
            <person name="Friedrich D."/>
            <person name="Gadbois L."/>
            <person name="Gearin G."/>
            <person name="Gearin C.R."/>
            <person name="Giannoukos G."/>
            <person name="Goode T."/>
            <person name="Graham J."/>
            <person name="Grandbois E."/>
            <person name="Grewal S."/>
            <person name="Gyaltsen K."/>
            <person name="Hafez N."/>
            <person name="Hagos B."/>
            <person name="Hall J."/>
            <person name="Henson C."/>
            <person name="Hollinger A."/>
            <person name="Honan T."/>
            <person name="Huard M.D."/>
            <person name="Hughes L."/>
            <person name="Hurhula B."/>
            <person name="Husby M.E."/>
            <person name="Kamat A."/>
            <person name="Kanga B."/>
            <person name="Kashin S."/>
            <person name="Khazanovich D."/>
            <person name="Kisner P."/>
            <person name="Lance K."/>
            <person name="Lara M."/>
            <person name="Lee W."/>
            <person name="Lennon N."/>
            <person name="Letendre F."/>
            <person name="LeVine R."/>
            <person name="Lipovsky A."/>
            <person name="Liu X."/>
            <person name="Liu J."/>
            <person name="Liu S."/>
            <person name="Lokyitsang T."/>
            <person name="Lokyitsang Y."/>
            <person name="Lubonja R."/>
            <person name="Lui A."/>
            <person name="MacDonald P."/>
            <person name="Magnisalis V."/>
            <person name="Maru K."/>
            <person name="Matthews C."/>
            <person name="McCusker W."/>
            <person name="McDonough S."/>
            <person name="Mehta T."/>
            <person name="Meldrim J."/>
            <person name="Meneus L."/>
            <person name="Mihai O."/>
            <person name="Mihalev A."/>
            <person name="Mihova T."/>
            <person name="Mittelman R."/>
            <person name="Mlenga V."/>
            <person name="Montmayeur A."/>
            <person name="Mulrain L."/>
            <person name="Navidi A."/>
            <person name="Naylor J."/>
            <person name="Negash T."/>
            <person name="Nguyen T."/>
            <person name="Nguyen N."/>
            <person name="Nicol R."/>
            <person name="Norbu C."/>
            <person name="Norbu N."/>
            <person name="Novod N."/>
            <person name="O'Neill B."/>
            <person name="Osman S."/>
            <person name="Markiewicz E."/>
            <person name="Oyono O.L."/>
            <person name="Patti C."/>
            <person name="Phunkhang P."/>
            <person name="Pierre F."/>
            <person name="Priest M."/>
            <person name="Raghuraman S."/>
            <person name="Rege F."/>
            <person name="Reyes R."/>
            <person name="Rise C."/>
            <person name="Rogov P."/>
            <person name="Ross K."/>
            <person name="Ryan E."/>
            <person name="Settipalli S."/>
            <person name="Shea T."/>
            <person name="Sherpa N."/>
            <person name="Shi L."/>
            <person name="Shih D."/>
            <person name="Sparrow T."/>
            <person name="Spaulding J."/>
            <person name="Stalker J."/>
            <person name="Stange-Thomann N."/>
            <person name="Stavropoulos S."/>
            <person name="Stone C."/>
            <person name="Strader C."/>
            <person name="Tesfaye S."/>
            <person name="Thomson T."/>
            <person name="Thoulutsang Y."/>
            <person name="Thoulutsang D."/>
            <person name="Topham K."/>
            <person name="Topping I."/>
            <person name="Tsamla T."/>
            <person name="Vassiliev H."/>
            <person name="Vo A."/>
            <person name="Wangchuk T."/>
            <person name="Wangdi T."/>
            <person name="Weiand M."/>
            <person name="Wilkinson J."/>
            <person name="Wilson A."/>
            <person name="Yadav S."/>
            <person name="Young G."/>
            <person name="Yu Q."/>
            <person name="Zembek L."/>
            <person name="Zhong D."/>
            <person name="Zimmer A."/>
            <person name="Zwirko Z."/>
            <person name="Jaffe D.B."/>
            <person name="Alvarez P."/>
            <person name="Brockman W."/>
            <person name="Butler J."/>
            <person name="Chin C."/>
            <person name="Gnerre S."/>
            <person name="Grabherr M."/>
            <person name="Kleber M."/>
            <person name="Mauceli E."/>
            <person name="MacCallum I."/>
        </authorList>
    </citation>
    <scope>NUCLEOTIDE SEQUENCE [LARGE SCALE GENOMIC DNA]</scope>
    <source>
        <strain evidence="3">Tucson 14024-0371.13</strain>
    </source>
</reference>
<dbReference type="eggNOG" id="ENOG502RWK0">
    <property type="taxonomic scope" value="Eukaryota"/>
</dbReference>
<dbReference type="KEGG" id="dan:6495818"/>
<evidence type="ECO:0000313" key="3">
    <source>
        <dbReference type="Proteomes" id="UP000007801"/>
    </source>
</evidence>
<keyword evidence="1" id="KW-0812">Transmembrane</keyword>
<dbReference type="OrthoDB" id="7843627at2759"/>